<accession>A0A261TBJ3</accession>
<reference evidence="2 3" key="1">
    <citation type="submission" date="2017-05" db="EMBL/GenBank/DDBJ databases">
        <title>Complete and WGS of Bordetella genogroups.</title>
        <authorList>
            <person name="Spilker T."/>
            <person name="LiPuma J."/>
        </authorList>
    </citation>
    <scope>NUCLEOTIDE SEQUENCE [LARGE SCALE GENOMIC DNA]</scope>
    <source>
        <strain evidence="2 3">AU10456</strain>
    </source>
</reference>
<comment type="caution">
    <text evidence="2">The sequence shown here is derived from an EMBL/GenBank/DDBJ whole genome shotgun (WGS) entry which is preliminary data.</text>
</comment>
<dbReference type="InterPro" id="IPR004914">
    <property type="entry name" value="Antirestrict"/>
</dbReference>
<sequence>MTHATTTATLVPEQQRMSFLPKHFGERLMLRGELTVYGWLDRLSKEYSGGYWHYFEIPNGFYMAPAGYETLRIVWPLNWCDRTMSADAAGIVATLYALCELCSQQRSDDLAEKYHALRDFAGEHAEASAIFAAID</sequence>
<dbReference type="RefSeq" id="WP_094803113.1">
    <property type="nucleotide sequence ID" value="NZ_NEVP01000011.1"/>
</dbReference>
<keyword evidence="3" id="KW-1185">Reference proteome</keyword>
<dbReference type="Proteomes" id="UP000216913">
    <property type="component" value="Unassembled WGS sequence"/>
</dbReference>
<proteinExistence type="inferred from homology"/>
<evidence type="ECO:0000313" key="3">
    <source>
        <dbReference type="Proteomes" id="UP000216913"/>
    </source>
</evidence>
<dbReference type="AlphaFoldDB" id="A0A261TBJ3"/>
<gene>
    <name evidence="2" type="ORF">CAL25_20075</name>
</gene>
<dbReference type="Gene3D" id="3.30.70.3580">
    <property type="entry name" value="Antirestriction protein"/>
    <property type="match status" value="1"/>
</dbReference>
<evidence type="ECO:0000256" key="1">
    <source>
        <dbReference type="ARBA" id="ARBA00008618"/>
    </source>
</evidence>
<dbReference type="OrthoDB" id="1164967at2"/>
<dbReference type="InterPro" id="IPR042297">
    <property type="entry name" value="Antirestriction_sf"/>
</dbReference>
<dbReference type="Pfam" id="PF03230">
    <property type="entry name" value="Antirestrict"/>
    <property type="match status" value="1"/>
</dbReference>
<dbReference type="EMBL" id="NEVP01000011">
    <property type="protein sequence ID" value="OZI46959.1"/>
    <property type="molecule type" value="Genomic_DNA"/>
</dbReference>
<name>A0A261TBJ3_9BORD</name>
<organism evidence="2 3">
    <name type="scientific">Bordetella genomosp. 5</name>
    <dbReference type="NCBI Taxonomy" id="1395608"/>
    <lineage>
        <taxon>Bacteria</taxon>
        <taxon>Pseudomonadati</taxon>
        <taxon>Pseudomonadota</taxon>
        <taxon>Betaproteobacteria</taxon>
        <taxon>Burkholderiales</taxon>
        <taxon>Alcaligenaceae</taxon>
        <taxon>Bordetella</taxon>
    </lineage>
</organism>
<comment type="similarity">
    <text evidence="1">Belongs to the antirestriction protein family.</text>
</comment>
<protein>
    <submittedName>
        <fullName evidence="2">Antirestriction protein</fullName>
    </submittedName>
</protein>
<evidence type="ECO:0000313" key="2">
    <source>
        <dbReference type="EMBL" id="OZI46959.1"/>
    </source>
</evidence>